<dbReference type="Pfam" id="PF07686">
    <property type="entry name" value="V-set"/>
    <property type="match status" value="1"/>
</dbReference>
<evidence type="ECO:0000256" key="1">
    <source>
        <dbReference type="ARBA" id="ARBA00004236"/>
    </source>
</evidence>
<comment type="subcellular location">
    <subcellularLocation>
        <location evidence="1">Cell membrane</location>
    </subcellularLocation>
</comment>
<dbReference type="PROSITE" id="PS50835">
    <property type="entry name" value="IG_LIKE"/>
    <property type="match status" value="1"/>
</dbReference>
<dbReference type="InterPro" id="IPR013106">
    <property type="entry name" value="Ig_V-set"/>
</dbReference>
<evidence type="ECO:0000313" key="9">
    <source>
        <dbReference type="EMBL" id="DBA22650.1"/>
    </source>
</evidence>
<keyword evidence="4" id="KW-0391">Immunity</keyword>
<dbReference type="SMART" id="SM00406">
    <property type="entry name" value="IGv"/>
    <property type="match status" value="1"/>
</dbReference>
<keyword evidence="3" id="KW-0732">Signal</keyword>
<sequence length="126" mass="14380">MKDPQVMGEEGRNVTLSCTYTTTNTYTYYLYWYRHYPGMAPQYIIHKANQGSATNKAPFAKGKFEIEVTRNSTHLYMSDMKTEDSASYVCALQAAQCDTEQLRSDINLTLSSSMEGRHCTDQSFSR</sequence>
<evidence type="ECO:0000256" key="6">
    <source>
        <dbReference type="ARBA" id="ARBA00023157"/>
    </source>
</evidence>
<dbReference type="InterPro" id="IPR036179">
    <property type="entry name" value="Ig-like_dom_sf"/>
</dbReference>
<name>A0AAV3AHQ5_PYXAD</name>
<dbReference type="AlphaFoldDB" id="A0AAV3AHQ5"/>
<dbReference type="PANTHER" id="PTHR19433">
    <property type="entry name" value="T-CELL RECEPTOR ALPHA CHAIN V REGION-RELATED"/>
    <property type="match status" value="1"/>
</dbReference>
<proteinExistence type="predicted"/>
<dbReference type="SUPFAM" id="SSF48726">
    <property type="entry name" value="Immunoglobulin"/>
    <property type="match status" value="1"/>
</dbReference>
<dbReference type="InterPro" id="IPR013783">
    <property type="entry name" value="Ig-like_fold"/>
</dbReference>
<dbReference type="GO" id="GO:0002376">
    <property type="term" value="P:immune system process"/>
    <property type="evidence" value="ECO:0007669"/>
    <property type="project" value="UniProtKB-KW"/>
</dbReference>
<dbReference type="InterPro" id="IPR052051">
    <property type="entry name" value="TCR_complex_component"/>
</dbReference>
<keyword evidence="7" id="KW-0325">Glycoprotein</keyword>
<dbReference type="Gene3D" id="2.60.40.10">
    <property type="entry name" value="Immunoglobulins"/>
    <property type="match status" value="1"/>
</dbReference>
<evidence type="ECO:0000313" key="10">
    <source>
        <dbReference type="Proteomes" id="UP001181693"/>
    </source>
</evidence>
<dbReference type="GO" id="GO:0009617">
    <property type="term" value="P:response to bacterium"/>
    <property type="evidence" value="ECO:0007669"/>
    <property type="project" value="TreeGrafter"/>
</dbReference>
<evidence type="ECO:0000256" key="3">
    <source>
        <dbReference type="ARBA" id="ARBA00022729"/>
    </source>
</evidence>
<keyword evidence="2" id="KW-1003">Cell membrane</keyword>
<dbReference type="EMBL" id="DYDO01000006">
    <property type="protein sequence ID" value="DBA22650.1"/>
    <property type="molecule type" value="Genomic_DNA"/>
</dbReference>
<dbReference type="InterPro" id="IPR007110">
    <property type="entry name" value="Ig-like_dom"/>
</dbReference>
<dbReference type="SMART" id="SM00409">
    <property type="entry name" value="IG"/>
    <property type="match status" value="1"/>
</dbReference>
<dbReference type="GO" id="GO:0005886">
    <property type="term" value="C:plasma membrane"/>
    <property type="evidence" value="ECO:0007669"/>
    <property type="project" value="UniProtKB-SubCell"/>
</dbReference>
<feature type="domain" description="Ig-like" evidence="8">
    <location>
        <begin position="1"/>
        <end position="109"/>
    </location>
</feature>
<keyword evidence="10" id="KW-1185">Reference proteome</keyword>
<evidence type="ECO:0000256" key="7">
    <source>
        <dbReference type="ARBA" id="ARBA00023180"/>
    </source>
</evidence>
<evidence type="ECO:0000256" key="2">
    <source>
        <dbReference type="ARBA" id="ARBA00022475"/>
    </source>
</evidence>
<keyword evidence="6" id="KW-1015">Disulfide bond</keyword>
<evidence type="ECO:0000256" key="4">
    <source>
        <dbReference type="ARBA" id="ARBA00022859"/>
    </source>
</evidence>
<dbReference type="InterPro" id="IPR003599">
    <property type="entry name" value="Ig_sub"/>
</dbReference>
<dbReference type="Proteomes" id="UP001181693">
    <property type="component" value="Unassembled WGS sequence"/>
</dbReference>
<keyword evidence="5" id="KW-0472">Membrane</keyword>
<comment type="caution">
    <text evidence="9">The sequence shown here is derived from an EMBL/GenBank/DDBJ whole genome shotgun (WGS) entry which is preliminary data.</text>
</comment>
<reference evidence="9" key="1">
    <citation type="thesis" date="2020" institute="ProQuest LLC" country="789 East Eisenhower Parkway, Ann Arbor, MI, USA">
        <title>Comparative Genomics and Chromosome Evolution.</title>
        <authorList>
            <person name="Mudd A.B."/>
        </authorList>
    </citation>
    <scope>NUCLEOTIDE SEQUENCE</scope>
    <source>
        <strain evidence="9">1538</strain>
        <tissue evidence="9">Blood</tissue>
    </source>
</reference>
<protein>
    <recommendedName>
        <fullName evidence="8">Ig-like domain-containing protein</fullName>
    </recommendedName>
</protein>
<gene>
    <name evidence="9" type="ORF">GDO54_013664</name>
</gene>
<evidence type="ECO:0000259" key="8">
    <source>
        <dbReference type="PROSITE" id="PS50835"/>
    </source>
</evidence>
<evidence type="ECO:0000256" key="5">
    <source>
        <dbReference type="ARBA" id="ARBA00023136"/>
    </source>
</evidence>
<accession>A0AAV3AHQ5</accession>
<organism evidence="9 10">
    <name type="scientific">Pyxicephalus adspersus</name>
    <name type="common">African bullfrog</name>
    <dbReference type="NCBI Taxonomy" id="30357"/>
    <lineage>
        <taxon>Eukaryota</taxon>
        <taxon>Metazoa</taxon>
        <taxon>Chordata</taxon>
        <taxon>Craniata</taxon>
        <taxon>Vertebrata</taxon>
        <taxon>Euteleostomi</taxon>
        <taxon>Amphibia</taxon>
        <taxon>Batrachia</taxon>
        <taxon>Anura</taxon>
        <taxon>Neobatrachia</taxon>
        <taxon>Ranoidea</taxon>
        <taxon>Pyxicephalidae</taxon>
        <taxon>Pyxicephalinae</taxon>
        <taxon>Pyxicephalus</taxon>
    </lineage>
</organism>